<evidence type="ECO:0000313" key="2">
    <source>
        <dbReference type="Proteomes" id="UP000717696"/>
    </source>
</evidence>
<evidence type="ECO:0000313" key="1">
    <source>
        <dbReference type="EMBL" id="KAH7122132.1"/>
    </source>
</evidence>
<organism evidence="1 2">
    <name type="scientific">Dactylonectria estremocensis</name>
    <dbReference type="NCBI Taxonomy" id="1079267"/>
    <lineage>
        <taxon>Eukaryota</taxon>
        <taxon>Fungi</taxon>
        <taxon>Dikarya</taxon>
        <taxon>Ascomycota</taxon>
        <taxon>Pezizomycotina</taxon>
        <taxon>Sordariomycetes</taxon>
        <taxon>Hypocreomycetidae</taxon>
        <taxon>Hypocreales</taxon>
        <taxon>Nectriaceae</taxon>
        <taxon>Dactylonectria</taxon>
    </lineage>
</organism>
<name>A0A9P9IJ51_9HYPO</name>
<accession>A0A9P9IJ51</accession>
<gene>
    <name evidence="1" type="ORF">B0J13DRAFT_156724</name>
</gene>
<proteinExistence type="predicted"/>
<protein>
    <submittedName>
        <fullName evidence="1">Uncharacterized protein</fullName>
    </submittedName>
</protein>
<dbReference type="EMBL" id="JAGMUU010000026">
    <property type="protein sequence ID" value="KAH7122132.1"/>
    <property type="molecule type" value="Genomic_DNA"/>
</dbReference>
<comment type="caution">
    <text evidence="1">The sequence shown here is derived from an EMBL/GenBank/DDBJ whole genome shotgun (WGS) entry which is preliminary data.</text>
</comment>
<reference evidence="1" key="1">
    <citation type="journal article" date="2021" name="Nat. Commun.">
        <title>Genetic determinants of endophytism in the Arabidopsis root mycobiome.</title>
        <authorList>
            <person name="Mesny F."/>
            <person name="Miyauchi S."/>
            <person name="Thiergart T."/>
            <person name="Pickel B."/>
            <person name="Atanasova L."/>
            <person name="Karlsson M."/>
            <person name="Huettel B."/>
            <person name="Barry K.W."/>
            <person name="Haridas S."/>
            <person name="Chen C."/>
            <person name="Bauer D."/>
            <person name="Andreopoulos W."/>
            <person name="Pangilinan J."/>
            <person name="LaButti K."/>
            <person name="Riley R."/>
            <person name="Lipzen A."/>
            <person name="Clum A."/>
            <person name="Drula E."/>
            <person name="Henrissat B."/>
            <person name="Kohler A."/>
            <person name="Grigoriev I.V."/>
            <person name="Martin F.M."/>
            <person name="Hacquard S."/>
        </authorList>
    </citation>
    <scope>NUCLEOTIDE SEQUENCE</scope>
    <source>
        <strain evidence="1">MPI-CAGE-AT-0021</strain>
    </source>
</reference>
<keyword evidence="2" id="KW-1185">Reference proteome</keyword>
<dbReference type="AlphaFoldDB" id="A0A9P9IJ51"/>
<sequence>MALVTPCPVPRCHAYSCIRHPPKSLDRTAARGAKGLARDVLIHTLHSLTRKASRAKLKEGRIVVGHLIPLGYTSNSGSPHGRIRGTYSFENKTKRHERPPSSRYLAWCDWPISTTRHAIFFNRFFFHANDTLLTKNLAETRRRGWPSSSTRGTRPSGTVRGTFEAQSITIGLHSNTQPFNCNNQPYKAASREAEAITLIDIPNTLPNGSRSSPQVLGD</sequence>
<dbReference type="Proteomes" id="UP000717696">
    <property type="component" value="Unassembled WGS sequence"/>
</dbReference>